<protein>
    <submittedName>
        <fullName evidence="2">Uncharacterized protein</fullName>
    </submittedName>
</protein>
<comment type="caution">
    <text evidence="2">The sequence shown here is derived from an EMBL/GenBank/DDBJ whole genome shotgun (WGS) entry which is preliminary data.</text>
</comment>
<evidence type="ECO:0000313" key="3">
    <source>
        <dbReference type="Proteomes" id="UP000244989"/>
    </source>
</evidence>
<reference evidence="3" key="1">
    <citation type="submission" date="2018-04" db="EMBL/GenBank/DDBJ databases">
        <authorList>
            <person name="Liu S."/>
            <person name="Wang Z."/>
            <person name="Li J."/>
        </authorList>
    </citation>
    <scope>NUCLEOTIDE SEQUENCE [LARGE SCALE GENOMIC DNA]</scope>
    <source>
        <strain evidence="3">2189</strain>
    </source>
</reference>
<organism evidence="2 3">
    <name type="scientific">Corynebacterium yudongzhengii</name>
    <dbReference type="NCBI Taxonomy" id="2080740"/>
    <lineage>
        <taxon>Bacteria</taxon>
        <taxon>Bacillati</taxon>
        <taxon>Actinomycetota</taxon>
        <taxon>Actinomycetes</taxon>
        <taxon>Mycobacteriales</taxon>
        <taxon>Corynebacteriaceae</taxon>
        <taxon>Corynebacterium</taxon>
    </lineage>
</organism>
<accession>A0A2U1T6R5</accession>
<keyword evidence="1" id="KW-1133">Transmembrane helix</keyword>
<gene>
    <name evidence="2" type="ORF">DF222_06085</name>
</gene>
<keyword evidence="1" id="KW-0472">Membrane</keyword>
<name>A0A2U1T6R5_9CORY</name>
<keyword evidence="3" id="KW-1185">Reference proteome</keyword>
<dbReference type="KEGG" id="cyz:C3B44_07565"/>
<dbReference type="Proteomes" id="UP000244989">
    <property type="component" value="Unassembled WGS sequence"/>
</dbReference>
<dbReference type="AlphaFoldDB" id="A0A2U1T6R5"/>
<keyword evidence="1" id="KW-0812">Transmembrane</keyword>
<dbReference type="EMBL" id="QEEZ01000009">
    <property type="protein sequence ID" value="PWC01679.1"/>
    <property type="molecule type" value="Genomic_DNA"/>
</dbReference>
<proteinExistence type="predicted"/>
<dbReference type="OrthoDB" id="4425034at2"/>
<feature type="transmembrane region" description="Helical" evidence="1">
    <location>
        <begin position="34"/>
        <end position="53"/>
    </location>
</feature>
<evidence type="ECO:0000313" key="2">
    <source>
        <dbReference type="EMBL" id="PWC01679.1"/>
    </source>
</evidence>
<evidence type="ECO:0000256" key="1">
    <source>
        <dbReference type="SAM" id="Phobius"/>
    </source>
</evidence>
<sequence>MIPTTFTHLTFVLAQASGTDGPVGPEFGKASPIGLLVLVGLAVAVLMLGWAFHRRNSRFRRRRIFAGQHGIDPFDQEAIDKAMAEAGVLDRRQKRML</sequence>
<dbReference type="RefSeq" id="WP_108431845.1">
    <property type="nucleotide sequence ID" value="NZ_CP026947.1"/>
</dbReference>